<evidence type="ECO:0000256" key="1">
    <source>
        <dbReference type="ARBA" id="ARBA00022723"/>
    </source>
</evidence>
<dbReference type="InterPro" id="IPR006121">
    <property type="entry name" value="HMA_dom"/>
</dbReference>
<sequence length="162" mass="17274">MKIQKIIFALTFISFLAVGCKNDTKKEETSKEEKTEVAANAKELSLSISGMTCEIGCAKKIASDLSKKEGVLEANVVFTDSIANIKYDSNVTNKADLIAFVEGIGSGDMYKASETSKKACSAKTDAEKEACAKKGTCKKSETEKVACATDCIKPCCADTKKA</sequence>
<name>A0A1B9Y1D1_9FLAO</name>
<dbReference type="CDD" id="cd00371">
    <property type="entry name" value="HMA"/>
    <property type="match status" value="1"/>
</dbReference>
<dbReference type="STRING" id="447689.BA195_02690"/>
<dbReference type="PROSITE" id="PS51257">
    <property type="entry name" value="PROKAR_LIPOPROTEIN"/>
    <property type="match status" value="1"/>
</dbReference>
<proteinExistence type="predicted"/>
<dbReference type="PROSITE" id="PS50846">
    <property type="entry name" value="HMA_2"/>
    <property type="match status" value="1"/>
</dbReference>
<protein>
    <recommendedName>
        <fullName evidence="2">HMA domain-containing protein</fullName>
    </recommendedName>
</protein>
<reference evidence="3 4" key="1">
    <citation type="submission" date="2016-06" db="EMBL/GenBank/DDBJ databases">
        <title>Draft Genome Sequence of Tenacibaculum soleae UCD-KL19.</title>
        <authorList>
            <person name="Eisen J.A."/>
            <person name="Coil D.A."/>
            <person name="Lujan K.M."/>
        </authorList>
    </citation>
    <scope>NUCLEOTIDE SEQUENCE [LARGE SCALE GENOMIC DNA]</scope>
    <source>
        <strain evidence="3 4">UCD-KL19</strain>
    </source>
</reference>
<organism evidence="3 4">
    <name type="scientific">Tenacibaculum soleae</name>
    <dbReference type="NCBI Taxonomy" id="447689"/>
    <lineage>
        <taxon>Bacteria</taxon>
        <taxon>Pseudomonadati</taxon>
        <taxon>Bacteroidota</taxon>
        <taxon>Flavobacteriia</taxon>
        <taxon>Flavobacteriales</taxon>
        <taxon>Flavobacteriaceae</taxon>
        <taxon>Tenacibaculum</taxon>
    </lineage>
</organism>
<comment type="caution">
    <text evidence="3">The sequence shown here is derived from an EMBL/GenBank/DDBJ whole genome shotgun (WGS) entry which is preliminary data.</text>
</comment>
<evidence type="ECO:0000259" key="2">
    <source>
        <dbReference type="PROSITE" id="PS50846"/>
    </source>
</evidence>
<dbReference type="Gene3D" id="3.30.70.100">
    <property type="match status" value="1"/>
</dbReference>
<gene>
    <name evidence="3" type="ORF">BA195_02690</name>
</gene>
<dbReference type="EMBL" id="MAKX01000001">
    <property type="protein sequence ID" value="OCK43628.1"/>
    <property type="molecule type" value="Genomic_DNA"/>
</dbReference>
<dbReference type="Proteomes" id="UP000093186">
    <property type="component" value="Unassembled WGS sequence"/>
</dbReference>
<evidence type="ECO:0000313" key="3">
    <source>
        <dbReference type="EMBL" id="OCK43628.1"/>
    </source>
</evidence>
<keyword evidence="4" id="KW-1185">Reference proteome</keyword>
<dbReference type="AlphaFoldDB" id="A0A1B9Y1D1"/>
<dbReference type="InterPro" id="IPR036163">
    <property type="entry name" value="HMA_dom_sf"/>
</dbReference>
<dbReference type="OrthoDB" id="1178902at2"/>
<accession>A0A1B9Y1D1</accession>
<dbReference type="FunFam" id="3.30.70.100:FF:000001">
    <property type="entry name" value="ATPase copper transporting beta"/>
    <property type="match status" value="1"/>
</dbReference>
<keyword evidence="1" id="KW-0479">Metal-binding</keyword>
<dbReference type="Pfam" id="PF00403">
    <property type="entry name" value="HMA"/>
    <property type="match status" value="1"/>
</dbReference>
<feature type="domain" description="HMA" evidence="2">
    <location>
        <begin position="42"/>
        <end position="109"/>
    </location>
</feature>
<dbReference type="GO" id="GO:0046872">
    <property type="term" value="F:metal ion binding"/>
    <property type="evidence" value="ECO:0007669"/>
    <property type="project" value="UniProtKB-KW"/>
</dbReference>
<evidence type="ECO:0000313" key="4">
    <source>
        <dbReference type="Proteomes" id="UP000093186"/>
    </source>
</evidence>
<dbReference type="SUPFAM" id="SSF55008">
    <property type="entry name" value="HMA, heavy metal-associated domain"/>
    <property type="match status" value="1"/>
</dbReference>